<accession>A0A4Y8W8V8</accession>
<evidence type="ECO:0000313" key="1">
    <source>
        <dbReference type="EMBL" id="TFH89066.1"/>
    </source>
</evidence>
<name>A0A4Y8W8V8_9VIBR</name>
<reference evidence="1 2" key="1">
    <citation type="submission" date="2019-01" db="EMBL/GenBank/DDBJ databases">
        <title>Vibrio BEI176 sp. nov, a marine bacterium isolated from China: eastern marignal seas.</title>
        <authorList>
            <person name="Li B."/>
        </authorList>
    </citation>
    <scope>NUCLEOTIDE SEQUENCE [LARGE SCALE GENOMIC DNA]</scope>
    <source>
        <strain evidence="1 2">BEI176</strain>
    </source>
</reference>
<organism evidence="1 2">
    <name type="scientific">Vibrio ouci</name>
    <dbReference type="NCBI Taxonomy" id="2499078"/>
    <lineage>
        <taxon>Bacteria</taxon>
        <taxon>Pseudomonadati</taxon>
        <taxon>Pseudomonadota</taxon>
        <taxon>Gammaproteobacteria</taxon>
        <taxon>Vibrionales</taxon>
        <taxon>Vibrionaceae</taxon>
        <taxon>Vibrio</taxon>
    </lineage>
</organism>
<protein>
    <submittedName>
        <fullName evidence="1">Uncharacterized protein</fullName>
    </submittedName>
</protein>
<dbReference type="EMBL" id="SATR01000132">
    <property type="protein sequence ID" value="TFH89066.1"/>
    <property type="molecule type" value="Genomic_DNA"/>
</dbReference>
<sequence length="63" mass="7113">MMATILKNTAMVGCRGNCQGRMLLEKEVQSAFKPEKLKSSLLDLTMKQPTNISMFYGLRDSRT</sequence>
<evidence type="ECO:0000313" key="2">
    <source>
        <dbReference type="Proteomes" id="UP000297753"/>
    </source>
</evidence>
<dbReference type="Proteomes" id="UP000297753">
    <property type="component" value="Unassembled WGS sequence"/>
</dbReference>
<keyword evidence="2" id="KW-1185">Reference proteome</keyword>
<comment type="caution">
    <text evidence="1">The sequence shown here is derived from an EMBL/GenBank/DDBJ whole genome shotgun (WGS) entry which is preliminary data.</text>
</comment>
<gene>
    <name evidence="1" type="ORF">ELS82_24300</name>
</gene>
<proteinExistence type="predicted"/>
<dbReference type="AlphaFoldDB" id="A0A4Y8W8V8"/>